<comment type="subcellular location">
    <subcellularLocation>
        <location evidence="1">Secreted</location>
    </subcellularLocation>
</comment>
<comment type="similarity">
    <text evidence="2">Belongs to the fatty-acid and retinol-binding protein (FARBP) family.</text>
</comment>
<dbReference type="AlphaFoldDB" id="A0A8S1F0G4"/>
<proteinExistence type="inferred from homology"/>
<evidence type="ECO:0000313" key="7">
    <source>
        <dbReference type="EMBL" id="CAB3405162.1"/>
    </source>
</evidence>
<dbReference type="Proteomes" id="UP000494206">
    <property type="component" value="Unassembled WGS sequence"/>
</dbReference>
<dbReference type="GO" id="GO:0005576">
    <property type="term" value="C:extracellular region"/>
    <property type="evidence" value="ECO:0007669"/>
    <property type="project" value="UniProtKB-SubCell"/>
</dbReference>
<sequence length="138" mass="14925">MSVASLPDHVKNLFPSENRAFAESITADEGRVLREVFAQHACFAECGEMIEAVAARDAQLGARLAGVLEANKKRLDGLSAEAVEYSKQIISMVTHVLCSLTVGKPVSDDEANKLHADFQKLNAADQAALKKNNPDINF</sequence>
<evidence type="ECO:0000256" key="5">
    <source>
        <dbReference type="ARBA" id="ARBA00023054"/>
    </source>
</evidence>
<keyword evidence="3" id="KW-0964">Secreted</keyword>
<keyword evidence="5" id="KW-0175">Coiled coil</keyword>
<accession>A0A8S1F0G4</accession>
<dbReference type="Gene3D" id="1.20.120.1100">
    <property type="match status" value="1"/>
</dbReference>
<gene>
    <name evidence="7" type="ORF">CBOVIS_LOCUS7393</name>
</gene>
<reference evidence="7 8" key="1">
    <citation type="submission" date="2020-04" db="EMBL/GenBank/DDBJ databases">
        <authorList>
            <person name="Laetsch R D."/>
            <person name="Stevens L."/>
            <person name="Kumar S."/>
            <person name="Blaxter L. M."/>
        </authorList>
    </citation>
    <scope>NUCLEOTIDE SEQUENCE [LARGE SCALE GENOMIC DNA]</scope>
</reference>
<protein>
    <submittedName>
        <fullName evidence="7">Uncharacterized protein</fullName>
    </submittedName>
</protein>
<keyword evidence="8" id="KW-1185">Reference proteome</keyword>
<evidence type="ECO:0000256" key="4">
    <source>
        <dbReference type="ARBA" id="ARBA00022729"/>
    </source>
</evidence>
<comment type="caution">
    <text evidence="7">The sequence shown here is derived from an EMBL/GenBank/DDBJ whole genome shotgun (WGS) entry which is preliminary data.</text>
</comment>
<organism evidence="7 8">
    <name type="scientific">Caenorhabditis bovis</name>
    <dbReference type="NCBI Taxonomy" id="2654633"/>
    <lineage>
        <taxon>Eukaryota</taxon>
        <taxon>Metazoa</taxon>
        <taxon>Ecdysozoa</taxon>
        <taxon>Nematoda</taxon>
        <taxon>Chromadorea</taxon>
        <taxon>Rhabditida</taxon>
        <taxon>Rhabditina</taxon>
        <taxon>Rhabditomorpha</taxon>
        <taxon>Rhabditoidea</taxon>
        <taxon>Rhabditidae</taxon>
        <taxon>Peloderinae</taxon>
        <taxon>Caenorhabditis</taxon>
    </lineage>
</organism>
<evidence type="ECO:0000313" key="8">
    <source>
        <dbReference type="Proteomes" id="UP000494206"/>
    </source>
</evidence>
<dbReference type="OrthoDB" id="5856727at2759"/>
<dbReference type="InterPro" id="IPR008632">
    <property type="entry name" value="Gp-FAR-1"/>
</dbReference>
<evidence type="ECO:0000256" key="3">
    <source>
        <dbReference type="ARBA" id="ARBA00022525"/>
    </source>
</evidence>
<dbReference type="Pfam" id="PF05823">
    <property type="entry name" value="Gp-FAR-1"/>
    <property type="match status" value="1"/>
</dbReference>
<evidence type="ECO:0000256" key="2">
    <source>
        <dbReference type="ARBA" id="ARBA00006648"/>
    </source>
</evidence>
<keyword evidence="4" id="KW-0732">Signal</keyword>
<dbReference type="EMBL" id="CADEPM010000004">
    <property type="protein sequence ID" value="CAB3405162.1"/>
    <property type="molecule type" value="Genomic_DNA"/>
</dbReference>
<evidence type="ECO:0000256" key="6">
    <source>
        <dbReference type="ARBA" id="ARBA00023121"/>
    </source>
</evidence>
<dbReference type="GO" id="GO:0008289">
    <property type="term" value="F:lipid binding"/>
    <property type="evidence" value="ECO:0007669"/>
    <property type="project" value="UniProtKB-KW"/>
</dbReference>
<evidence type="ECO:0000256" key="1">
    <source>
        <dbReference type="ARBA" id="ARBA00004613"/>
    </source>
</evidence>
<name>A0A8S1F0G4_9PELO</name>
<keyword evidence="6" id="KW-0446">Lipid-binding</keyword>